<dbReference type="AlphaFoldDB" id="A0A0M4FNN2"/>
<dbReference type="OrthoDB" id="2454247at2"/>
<reference evidence="2" key="1">
    <citation type="submission" date="2015-08" db="EMBL/GenBank/DDBJ databases">
        <title>Genome sequencing project for genomic taxonomy and phylogenomics of Bacillus-like bacteria.</title>
        <authorList>
            <person name="Liu B."/>
            <person name="Wang J."/>
            <person name="Zhu Y."/>
            <person name="Liu G."/>
            <person name="Chen Q."/>
            <person name="Chen Z."/>
            <person name="Lan J."/>
            <person name="Che J."/>
            <person name="Ge C."/>
            <person name="Shi H."/>
            <person name="Pan Z."/>
            <person name="Liu X."/>
        </authorList>
    </citation>
    <scope>NUCLEOTIDE SEQUENCE [LARGE SCALE GENOMIC DNA]</scope>
    <source>
        <strain evidence="2">FJAT-4402</strain>
    </source>
</reference>
<sequence>MEKTVELQFLDELGKTVRISISEPKDQLTEAEIFTVMDSILTADVFFGSGGRLVAKKGARIVEKNTVDYEAS</sequence>
<dbReference type="Pfam" id="PF11148">
    <property type="entry name" value="DUF2922"/>
    <property type="match status" value="1"/>
</dbReference>
<gene>
    <name evidence="1" type="ORF">AM592_00435</name>
</gene>
<proteinExistence type="predicted"/>
<dbReference type="EMBL" id="CP012600">
    <property type="protein sequence ID" value="ALC80234.1"/>
    <property type="molecule type" value="Genomic_DNA"/>
</dbReference>
<dbReference type="PATRIC" id="fig|1441095.3.peg.99"/>
<reference evidence="1 2" key="2">
    <citation type="journal article" date="2016" name="Int. J. Syst. Evol. Microbiol.">
        <title>Bacillus gobiensis sp. nov., isolated from a soil sample.</title>
        <authorList>
            <person name="Liu B."/>
            <person name="Liu G.H."/>
            <person name="Cetin S."/>
            <person name="Schumann P."/>
            <person name="Pan Z.Z."/>
            <person name="Chen Q.Q."/>
        </authorList>
    </citation>
    <scope>NUCLEOTIDE SEQUENCE [LARGE SCALE GENOMIC DNA]</scope>
    <source>
        <strain evidence="1 2">FJAT-4402</strain>
    </source>
</reference>
<dbReference type="STRING" id="1441095.AM592_00435"/>
<evidence type="ECO:0008006" key="3">
    <source>
        <dbReference type="Google" id="ProtNLM"/>
    </source>
</evidence>
<keyword evidence="2" id="KW-1185">Reference proteome</keyword>
<accession>A0A0M4FNN2</accession>
<evidence type="ECO:0000313" key="2">
    <source>
        <dbReference type="Proteomes" id="UP000067625"/>
    </source>
</evidence>
<name>A0A0M4FNN2_9BACI</name>
<dbReference type="InterPro" id="IPR021321">
    <property type="entry name" value="DUF2922"/>
</dbReference>
<organism evidence="1 2">
    <name type="scientific">Bacillus gobiensis</name>
    <dbReference type="NCBI Taxonomy" id="1441095"/>
    <lineage>
        <taxon>Bacteria</taxon>
        <taxon>Bacillati</taxon>
        <taxon>Bacillota</taxon>
        <taxon>Bacilli</taxon>
        <taxon>Bacillales</taxon>
        <taxon>Bacillaceae</taxon>
        <taxon>Bacillus</taxon>
    </lineage>
</organism>
<evidence type="ECO:0000313" key="1">
    <source>
        <dbReference type="EMBL" id="ALC80234.1"/>
    </source>
</evidence>
<dbReference type="RefSeq" id="WP_053601956.1">
    <property type="nucleotide sequence ID" value="NZ_CP012600.1"/>
</dbReference>
<dbReference type="Proteomes" id="UP000067625">
    <property type="component" value="Chromosome"/>
</dbReference>
<protein>
    <recommendedName>
        <fullName evidence="3">DUF2922 domain-containing protein</fullName>
    </recommendedName>
</protein>